<keyword evidence="5" id="KW-0963">Cytoplasm</keyword>
<dbReference type="OrthoDB" id="9793973at2"/>
<keyword evidence="11" id="KW-0411">Iron-sulfur</keyword>
<dbReference type="Proteomes" id="UP000319908">
    <property type="component" value="Unassembled WGS sequence"/>
</dbReference>
<evidence type="ECO:0000256" key="12">
    <source>
        <dbReference type="ARBA" id="ARBA00023157"/>
    </source>
</evidence>
<evidence type="ECO:0000256" key="11">
    <source>
        <dbReference type="ARBA" id="ARBA00023014"/>
    </source>
</evidence>
<dbReference type="GO" id="GO:0030488">
    <property type="term" value="P:tRNA methylation"/>
    <property type="evidence" value="ECO:0007669"/>
    <property type="project" value="TreeGrafter"/>
</dbReference>
<dbReference type="Gene3D" id="3.20.20.70">
    <property type="entry name" value="Aldolase class I"/>
    <property type="match status" value="1"/>
</dbReference>
<evidence type="ECO:0000256" key="9">
    <source>
        <dbReference type="ARBA" id="ARBA00022723"/>
    </source>
</evidence>
<dbReference type="SFLD" id="SFLDS00029">
    <property type="entry name" value="Radical_SAM"/>
    <property type="match status" value="1"/>
</dbReference>
<dbReference type="InterPro" id="IPR006638">
    <property type="entry name" value="Elp3/MiaA/NifB-like_rSAM"/>
</dbReference>
<dbReference type="SUPFAM" id="SSF102114">
    <property type="entry name" value="Radical SAM enzymes"/>
    <property type="match status" value="1"/>
</dbReference>
<dbReference type="EMBL" id="SJPU01000002">
    <property type="protein sequence ID" value="TWU15254.1"/>
    <property type="molecule type" value="Genomic_DNA"/>
</dbReference>
<keyword evidence="10" id="KW-0408">Iron</keyword>
<keyword evidence="7 14" id="KW-0808">Transferase</keyword>
<evidence type="ECO:0000256" key="10">
    <source>
        <dbReference type="ARBA" id="ARBA00023004"/>
    </source>
</evidence>
<accession>A0A5C6BWT6</accession>
<dbReference type="SFLD" id="SFLDF00275">
    <property type="entry name" value="adenosine_C2_methyltransferase"/>
    <property type="match status" value="1"/>
</dbReference>
<keyword evidence="15" id="KW-1185">Reference proteome</keyword>
<dbReference type="PANTHER" id="PTHR30544">
    <property type="entry name" value="23S RRNA METHYLTRANSFERASE"/>
    <property type="match status" value="1"/>
</dbReference>
<dbReference type="RefSeq" id="WP_146407171.1">
    <property type="nucleotide sequence ID" value="NZ_SJPU01000002.1"/>
</dbReference>
<name>A0A5C6BWT6_9BACT</name>
<dbReference type="InterPro" id="IPR040072">
    <property type="entry name" value="Methyltransferase_A"/>
</dbReference>
<evidence type="ECO:0000259" key="13">
    <source>
        <dbReference type="PROSITE" id="PS51918"/>
    </source>
</evidence>
<evidence type="ECO:0000313" key="15">
    <source>
        <dbReference type="Proteomes" id="UP000319908"/>
    </source>
</evidence>
<evidence type="ECO:0000313" key="14">
    <source>
        <dbReference type="EMBL" id="TWU15254.1"/>
    </source>
</evidence>
<dbReference type="InterPro" id="IPR058240">
    <property type="entry name" value="rSAM_sf"/>
</dbReference>
<evidence type="ECO:0000256" key="5">
    <source>
        <dbReference type="ARBA" id="ARBA00022490"/>
    </source>
</evidence>
<comment type="caution">
    <text evidence="14">The sequence shown here is derived from an EMBL/GenBank/DDBJ whole genome shotgun (WGS) entry which is preliminary data.</text>
</comment>
<dbReference type="GO" id="GO:0008173">
    <property type="term" value="F:RNA methyltransferase activity"/>
    <property type="evidence" value="ECO:0007669"/>
    <property type="project" value="InterPro"/>
</dbReference>
<evidence type="ECO:0000256" key="4">
    <source>
        <dbReference type="ARBA" id="ARBA00022485"/>
    </source>
</evidence>
<dbReference type="Pfam" id="PF04055">
    <property type="entry name" value="Radical_SAM"/>
    <property type="match status" value="1"/>
</dbReference>
<dbReference type="PROSITE" id="PS51918">
    <property type="entry name" value="RADICAL_SAM"/>
    <property type="match status" value="1"/>
</dbReference>
<keyword evidence="4" id="KW-0004">4Fe-4S</keyword>
<dbReference type="CDD" id="cd01335">
    <property type="entry name" value="Radical_SAM"/>
    <property type="match status" value="1"/>
</dbReference>
<evidence type="ECO:0000256" key="2">
    <source>
        <dbReference type="ARBA" id="ARBA00004496"/>
    </source>
</evidence>
<dbReference type="SFLD" id="SFLDG01062">
    <property type="entry name" value="methyltransferase_(Class_A)"/>
    <property type="match status" value="1"/>
</dbReference>
<evidence type="ECO:0000256" key="3">
    <source>
        <dbReference type="ARBA" id="ARBA00007544"/>
    </source>
</evidence>
<dbReference type="InterPro" id="IPR007197">
    <property type="entry name" value="rSAM"/>
</dbReference>
<evidence type="ECO:0000256" key="6">
    <source>
        <dbReference type="ARBA" id="ARBA00022603"/>
    </source>
</evidence>
<dbReference type="EC" id="2.1.1.224" evidence="14"/>
<gene>
    <name evidence="14" type="primary">cfr</name>
    <name evidence="14" type="ORF">Poly21_24480</name>
</gene>
<dbReference type="InterPro" id="IPR004383">
    <property type="entry name" value="rRNA_lsu_MTrfase_RlmN/Cfr"/>
</dbReference>
<comment type="subcellular location">
    <subcellularLocation>
        <location evidence="2">Cytoplasm</location>
    </subcellularLocation>
</comment>
<evidence type="ECO:0000256" key="1">
    <source>
        <dbReference type="ARBA" id="ARBA00001966"/>
    </source>
</evidence>
<dbReference type="AlphaFoldDB" id="A0A5C6BWT6"/>
<comment type="similarity">
    <text evidence="3">Belongs to the radical SAM superfamily. RlmN family.</text>
</comment>
<proteinExistence type="inferred from homology"/>
<evidence type="ECO:0000256" key="7">
    <source>
        <dbReference type="ARBA" id="ARBA00022679"/>
    </source>
</evidence>
<organism evidence="14 15">
    <name type="scientific">Allorhodopirellula heiligendammensis</name>
    <dbReference type="NCBI Taxonomy" id="2714739"/>
    <lineage>
        <taxon>Bacteria</taxon>
        <taxon>Pseudomonadati</taxon>
        <taxon>Planctomycetota</taxon>
        <taxon>Planctomycetia</taxon>
        <taxon>Pirellulales</taxon>
        <taxon>Pirellulaceae</taxon>
        <taxon>Allorhodopirellula</taxon>
    </lineage>
</organism>
<keyword evidence="12" id="KW-1015">Disulfide bond</keyword>
<dbReference type="GO" id="GO:0005737">
    <property type="term" value="C:cytoplasm"/>
    <property type="evidence" value="ECO:0007669"/>
    <property type="project" value="UniProtKB-SubCell"/>
</dbReference>
<comment type="cofactor">
    <cofactor evidence="1">
        <name>[4Fe-4S] cluster</name>
        <dbReference type="ChEBI" id="CHEBI:49883"/>
    </cofactor>
</comment>
<sequence length="359" mass="39685">MSDPISIFDSQALDELRREQRFDPQHLRALRNQLFKQFCPDAVALAGFPGRDRVSCHALELHRRFDSTVDGATKLLFRTASGMLIEAVALRIATGRTTLCVSSQVGCAAACEFCATGKMGIARNLATPEILDQVLQVGQLLAAEQGRLDNIVFMGMGEPFHNEANLMSTLAALTARDQFNRSPASILVSTVGVPDAMLRLAEGFPKVNLALSLHSADQLIREKIMPLARRYPLTELRRVLGECQRIQRREVMIEYLMLDSLNDSTEDAVALLAWLGDLRVHVNLIPYNPIDDAPDLNASPPEKIAEFAARLKSAGVKTTVRYSLGRDIDAACGQLVRMENRNHYHSRISRFGTLTGDLS</sequence>
<dbReference type="GO" id="GO:0051539">
    <property type="term" value="F:4 iron, 4 sulfur cluster binding"/>
    <property type="evidence" value="ECO:0007669"/>
    <property type="project" value="UniProtKB-KW"/>
</dbReference>
<dbReference type="InterPro" id="IPR013785">
    <property type="entry name" value="Aldolase_TIM"/>
</dbReference>
<keyword evidence="6 14" id="KW-0489">Methyltransferase</keyword>
<evidence type="ECO:0000256" key="8">
    <source>
        <dbReference type="ARBA" id="ARBA00022691"/>
    </source>
</evidence>
<reference evidence="14 15" key="1">
    <citation type="journal article" date="2020" name="Antonie Van Leeuwenhoek">
        <title>Rhodopirellula heiligendammensis sp. nov., Rhodopirellula pilleata sp. nov., and Rhodopirellula solitaria sp. nov. isolated from natural or artificial marine surfaces in Northern Germany and California, USA, and emended description of the genus Rhodopirellula.</title>
        <authorList>
            <person name="Kallscheuer N."/>
            <person name="Wiegand S."/>
            <person name="Jogler M."/>
            <person name="Boedeker C."/>
            <person name="Peeters S.H."/>
            <person name="Rast P."/>
            <person name="Heuer A."/>
            <person name="Jetten M.S.M."/>
            <person name="Rohde M."/>
            <person name="Jogler C."/>
        </authorList>
    </citation>
    <scope>NUCLEOTIDE SEQUENCE [LARGE SCALE GENOMIC DNA]</scope>
    <source>
        <strain evidence="14 15">Poly21</strain>
    </source>
</reference>
<dbReference type="GO" id="GO:0070475">
    <property type="term" value="P:rRNA base methylation"/>
    <property type="evidence" value="ECO:0007669"/>
    <property type="project" value="TreeGrafter"/>
</dbReference>
<dbReference type="SMART" id="SM00729">
    <property type="entry name" value="Elp3"/>
    <property type="match status" value="1"/>
</dbReference>
<feature type="domain" description="Radical SAM core" evidence="13">
    <location>
        <begin position="93"/>
        <end position="327"/>
    </location>
</feature>
<keyword evidence="9" id="KW-0479">Metal-binding</keyword>
<dbReference type="PANTHER" id="PTHR30544:SF5">
    <property type="entry name" value="RADICAL SAM CORE DOMAIN-CONTAINING PROTEIN"/>
    <property type="match status" value="1"/>
</dbReference>
<dbReference type="GO" id="GO:0046872">
    <property type="term" value="F:metal ion binding"/>
    <property type="evidence" value="ECO:0007669"/>
    <property type="project" value="UniProtKB-KW"/>
</dbReference>
<protein>
    <submittedName>
        <fullName evidence="14">Ribosomal RNA large subunit methyltransferase Cfr</fullName>
        <ecNumber evidence="14">2.1.1.224</ecNumber>
    </submittedName>
</protein>
<keyword evidence="8" id="KW-0949">S-adenosyl-L-methionine</keyword>